<keyword evidence="3" id="KW-0597">Phosphoprotein</keyword>
<dbReference type="PANTHER" id="PTHR43065:SF52">
    <property type="entry name" value="SENSOR PROTEIN KINASE PILS"/>
    <property type="match status" value="1"/>
</dbReference>
<dbReference type="PRINTS" id="PR00344">
    <property type="entry name" value="BCTRLSENSOR"/>
</dbReference>
<dbReference type="InterPro" id="IPR005467">
    <property type="entry name" value="His_kinase_dom"/>
</dbReference>
<feature type="domain" description="Histidine kinase" evidence="5">
    <location>
        <begin position="315"/>
        <end position="524"/>
    </location>
</feature>
<sequence>MSTAEAPNRLPESSLRILRVYSYYRFVLSALLLAMFAGGISRDIFGSSDPRLFFHTAIAYCLLSAFSLVRVWWGSQTARTEQVFATIVVDLLFISLLTYSSGGTSSGLGYLFFITVITASLFIQGQIHYALAALASIFLLTSELLISPIDQRNVFSAGAIGALLFLVSGIFQNVSLRLHLSERAALEQAAHARYLEQLTHRIVARLYTGIVVVNKNNEVEIINQSAKLLLNYESDLPELPFSLDQLPDLQEHLKQWQEKPQNTAQIIQFHNNPQELRIGFVQQGEDTLIFIDDNRQIHNQAQQLKLASLGRLTASIAHEIRNPLGALSHANQLLQESPEIHEADKRLTEIIDSHCLRVNGIIESVLQMSRRRAANAKAVELNQWCNEFCKRYSSENGAYISTHSLANDLNSACDPHQMDQVLSNLVDNGVRYSEEHSGNAKVELVLDREKETQRPIIDIIDSGPGIPEKERSKVFEPFYTTHHAGSGLGLFLVKELCEANQVSIFIKESRPGHNCIRLRFPDPEALLQ</sequence>
<dbReference type="InterPro" id="IPR036097">
    <property type="entry name" value="HisK_dim/P_sf"/>
</dbReference>
<dbReference type="SUPFAM" id="SSF47384">
    <property type="entry name" value="Homodimeric domain of signal transducing histidine kinase"/>
    <property type="match status" value="1"/>
</dbReference>
<keyword evidence="6" id="KW-0808">Transferase</keyword>
<gene>
    <name evidence="6" type="ORF">HNR48_001194</name>
</gene>
<dbReference type="Gene3D" id="1.10.287.130">
    <property type="match status" value="1"/>
</dbReference>
<dbReference type="SUPFAM" id="SSF55874">
    <property type="entry name" value="ATPase domain of HSP90 chaperone/DNA topoisomerase II/histidine kinase"/>
    <property type="match status" value="1"/>
</dbReference>
<evidence type="ECO:0000256" key="3">
    <source>
        <dbReference type="ARBA" id="ARBA00022553"/>
    </source>
</evidence>
<name>A0A7X0JT57_9GAMM</name>
<keyword evidence="4" id="KW-0472">Membrane</keyword>
<dbReference type="EMBL" id="JACHHT010000001">
    <property type="protein sequence ID" value="MBB6520916.1"/>
    <property type="molecule type" value="Genomic_DNA"/>
</dbReference>
<keyword evidence="7" id="KW-1185">Reference proteome</keyword>
<dbReference type="EC" id="2.7.13.3" evidence="2"/>
<dbReference type="GO" id="GO:0000155">
    <property type="term" value="F:phosphorelay sensor kinase activity"/>
    <property type="evidence" value="ECO:0007669"/>
    <property type="project" value="InterPro"/>
</dbReference>
<dbReference type="InterPro" id="IPR003594">
    <property type="entry name" value="HATPase_dom"/>
</dbReference>
<organism evidence="6 7">
    <name type="scientific">Pseudoteredinibacter isoporae</name>
    <dbReference type="NCBI Taxonomy" id="570281"/>
    <lineage>
        <taxon>Bacteria</taxon>
        <taxon>Pseudomonadati</taxon>
        <taxon>Pseudomonadota</taxon>
        <taxon>Gammaproteobacteria</taxon>
        <taxon>Cellvibrionales</taxon>
        <taxon>Cellvibrionaceae</taxon>
        <taxon>Pseudoteredinibacter</taxon>
    </lineage>
</organism>
<dbReference type="SMART" id="SM00388">
    <property type="entry name" value="HisKA"/>
    <property type="match status" value="1"/>
</dbReference>
<keyword evidence="6" id="KW-0418">Kinase</keyword>
<evidence type="ECO:0000313" key="6">
    <source>
        <dbReference type="EMBL" id="MBB6520916.1"/>
    </source>
</evidence>
<feature type="transmembrane region" description="Helical" evidence="4">
    <location>
        <begin position="155"/>
        <end position="174"/>
    </location>
</feature>
<dbReference type="InterPro" id="IPR003661">
    <property type="entry name" value="HisK_dim/P_dom"/>
</dbReference>
<feature type="transmembrane region" description="Helical" evidence="4">
    <location>
        <begin position="130"/>
        <end position="149"/>
    </location>
</feature>
<dbReference type="PANTHER" id="PTHR43065">
    <property type="entry name" value="SENSOR HISTIDINE KINASE"/>
    <property type="match status" value="1"/>
</dbReference>
<evidence type="ECO:0000256" key="1">
    <source>
        <dbReference type="ARBA" id="ARBA00000085"/>
    </source>
</evidence>
<keyword evidence="4" id="KW-1133">Transmembrane helix</keyword>
<dbReference type="Proteomes" id="UP000528457">
    <property type="component" value="Unassembled WGS sequence"/>
</dbReference>
<accession>A0A7X0JT57</accession>
<dbReference type="RefSeq" id="WP_166849946.1">
    <property type="nucleotide sequence ID" value="NZ_JAAONY010000001.1"/>
</dbReference>
<dbReference type="PROSITE" id="PS50109">
    <property type="entry name" value="HIS_KIN"/>
    <property type="match status" value="1"/>
</dbReference>
<dbReference type="InterPro" id="IPR004358">
    <property type="entry name" value="Sig_transdc_His_kin-like_C"/>
</dbReference>
<keyword evidence="4" id="KW-0812">Transmembrane</keyword>
<dbReference type="InterPro" id="IPR036890">
    <property type="entry name" value="HATPase_C_sf"/>
</dbReference>
<feature type="transmembrane region" description="Helical" evidence="4">
    <location>
        <begin position="52"/>
        <end position="71"/>
    </location>
</feature>
<dbReference type="Pfam" id="PF25323">
    <property type="entry name" value="6TM_PilS"/>
    <property type="match status" value="1"/>
</dbReference>
<dbReference type="InParanoid" id="A0A7X0JT57"/>
<dbReference type="CDD" id="cd00075">
    <property type="entry name" value="HATPase"/>
    <property type="match status" value="1"/>
</dbReference>
<comment type="caution">
    <text evidence="6">The sequence shown here is derived from an EMBL/GenBank/DDBJ whole genome shotgun (WGS) entry which is preliminary data.</text>
</comment>
<evidence type="ECO:0000256" key="2">
    <source>
        <dbReference type="ARBA" id="ARBA00012438"/>
    </source>
</evidence>
<proteinExistence type="predicted"/>
<dbReference type="SMART" id="SM00387">
    <property type="entry name" value="HATPase_c"/>
    <property type="match status" value="1"/>
</dbReference>
<comment type="catalytic activity">
    <reaction evidence="1">
        <text>ATP + protein L-histidine = ADP + protein N-phospho-L-histidine.</text>
        <dbReference type="EC" id="2.7.13.3"/>
    </reaction>
</comment>
<protein>
    <recommendedName>
        <fullName evidence="2">histidine kinase</fullName>
        <ecNumber evidence="2">2.7.13.3</ecNumber>
    </recommendedName>
</protein>
<feature type="transmembrane region" description="Helical" evidence="4">
    <location>
        <begin position="21"/>
        <end position="40"/>
    </location>
</feature>
<evidence type="ECO:0000313" key="7">
    <source>
        <dbReference type="Proteomes" id="UP000528457"/>
    </source>
</evidence>
<reference evidence="6 7" key="1">
    <citation type="submission" date="2020-08" db="EMBL/GenBank/DDBJ databases">
        <title>Genomic Encyclopedia of Type Strains, Phase IV (KMG-IV): sequencing the most valuable type-strain genomes for metagenomic binning, comparative biology and taxonomic classification.</title>
        <authorList>
            <person name="Goeker M."/>
        </authorList>
    </citation>
    <scope>NUCLEOTIDE SEQUENCE [LARGE SCALE GENOMIC DNA]</scope>
    <source>
        <strain evidence="6 7">DSM 22368</strain>
    </source>
</reference>
<dbReference type="Pfam" id="PF02518">
    <property type="entry name" value="HATPase_c"/>
    <property type="match status" value="1"/>
</dbReference>
<dbReference type="Gene3D" id="3.30.565.10">
    <property type="entry name" value="Histidine kinase-like ATPase, C-terminal domain"/>
    <property type="match status" value="1"/>
</dbReference>
<evidence type="ECO:0000256" key="4">
    <source>
        <dbReference type="SAM" id="Phobius"/>
    </source>
</evidence>
<dbReference type="Pfam" id="PF00512">
    <property type="entry name" value="HisKA"/>
    <property type="match status" value="1"/>
</dbReference>
<evidence type="ECO:0000259" key="5">
    <source>
        <dbReference type="PROSITE" id="PS50109"/>
    </source>
</evidence>
<dbReference type="AlphaFoldDB" id="A0A7X0JT57"/>
<dbReference type="CDD" id="cd00082">
    <property type="entry name" value="HisKA"/>
    <property type="match status" value="1"/>
</dbReference>